<evidence type="ECO:0000313" key="2">
    <source>
        <dbReference type="Proteomes" id="UP000241118"/>
    </source>
</evidence>
<dbReference type="Proteomes" id="UP000241118">
    <property type="component" value="Unassembled WGS sequence"/>
</dbReference>
<sequence length="56" mass="5717">MTGSTRAVVLSGPGPVENPAVVGRPVPEPLPGWVRVEVGASGVNRSERVGELVVVV</sequence>
<comment type="caution">
    <text evidence="1">The sequence shown here is derived from an EMBL/GenBank/DDBJ whole genome shotgun (WGS) entry which is preliminary data.</text>
</comment>
<dbReference type="AlphaFoldDB" id="A0A2P8IGI1"/>
<keyword evidence="2" id="KW-1185">Reference proteome</keyword>
<evidence type="ECO:0000313" key="1">
    <source>
        <dbReference type="EMBL" id="PSL57578.1"/>
    </source>
</evidence>
<reference evidence="1 2" key="1">
    <citation type="submission" date="2018-03" db="EMBL/GenBank/DDBJ databases">
        <title>Genomic Encyclopedia of Type Strains, Phase III (KMG-III): the genomes of soil and plant-associated and newly described type strains.</title>
        <authorList>
            <person name="Whitman W."/>
        </authorList>
    </citation>
    <scope>NUCLEOTIDE SEQUENCE [LARGE SCALE GENOMIC DNA]</scope>
    <source>
        <strain evidence="1 2">CGMCC 4.7097</strain>
    </source>
</reference>
<proteinExistence type="predicted"/>
<dbReference type="SUPFAM" id="SSF50129">
    <property type="entry name" value="GroES-like"/>
    <property type="match status" value="1"/>
</dbReference>
<dbReference type="RefSeq" id="WP_181320030.1">
    <property type="nucleotide sequence ID" value="NZ_PYAX01000002.1"/>
</dbReference>
<protein>
    <recommendedName>
        <fullName evidence="3">Alcohol dehydrogenase-like protein</fullName>
    </recommendedName>
</protein>
<name>A0A2P8IGI1_SACCR</name>
<accession>A0A2P8IGI1</accession>
<evidence type="ECO:0008006" key="3">
    <source>
        <dbReference type="Google" id="ProtNLM"/>
    </source>
</evidence>
<gene>
    <name evidence="1" type="ORF">B0I31_102557</name>
</gene>
<dbReference type="EMBL" id="PYAX01000002">
    <property type="protein sequence ID" value="PSL57578.1"/>
    <property type="molecule type" value="Genomic_DNA"/>
</dbReference>
<dbReference type="Gene3D" id="3.90.180.10">
    <property type="entry name" value="Medium-chain alcohol dehydrogenases, catalytic domain"/>
    <property type="match status" value="1"/>
</dbReference>
<dbReference type="InterPro" id="IPR011032">
    <property type="entry name" value="GroES-like_sf"/>
</dbReference>
<organism evidence="1 2">
    <name type="scientific">Saccharothrix carnea</name>
    <dbReference type="NCBI Taxonomy" id="1280637"/>
    <lineage>
        <taxon>Bacteria</taxon>
        <taxon>Bacillati</taxon>
        <taxon>Actinomycetota</taxon>
        <taxon>Actinomycetes</taxon>
        <taxon>Pseudonocardiales</taxon>
        <taxon>Pseudonocardiaceae</taxon>
        <taxon>Saccharothrix</taxon>
    </lineage>
</organism>